<feature type="region of interest" description="Disordered" evidence="1">
    <location>
        <begin position="1"/>
        <end position="36"/>
    </location>
</feature>
<proteinExistence type="predicted"/>
<keyword evidence="3" id="KW-1185">Reference proteome</keyword>
<feature type="region of interest" description="Disordered" evidence="1">
    <location>
        <begin position="50"/>
        <end position="129"/>
    </location>
</feature>
<feature type="compositionally biased region" description="Basic and acidic residues" evidence="1">
    <location>
        <begin position="92"/>
        <end position="103"/>
    </location>
</feature>
<dbReference type="EMBL" id="MU005571">
    <property type="protein sequence ID" value="KAF2689926.1"/>
    <property type="molecule type" value="Genomic_DNA"/>
</dbReference>
<evidence type="ECO:0000313" key="3">
    <source>
        <dbReference type="Proteomes" id="UP000799291"/>
    </source>
</evidence>
<name>A0A6G1JHI2_9PLEO</name>
<gene>
    <name evidence="2" type="ORF">K458DRAFT_96655</name>
</gene>
<dbReference type="Proteomes" id="UP000799291">
    <property type="component" value="Unassembled WGS sequence"/>
</dbReference>
<dbReference type="AlphaFoldDB" id="A0A6G1JHI2"/>
<sequence>MPSNKAVHPDLGEILGTKPESIAGEEGRAIPAPTPRGVEVIDLPCSVREGNCELSDDEDRVSDDEDRVGSDTSCDATFSRKIGHQTAGSEEFIDKRTSRENTSNERSSQPVPLGDSRQGKRPGSVGYHF</sequence>
<evidence type="ECO:0000313" key="2">
    <source>
        <dbReference type="EMBL" id="KAF2689926.1"/>
    </source>
</evidence>
<accession>A0A6G1JHI2</accession>
<reference evidence="2" key="1">
    <citation type="journal article" date="2020" name="Stud. Mycol.">
        <title>101 Dothideomycetes genomes: a test case for predicting lifestyles and emergence of pathogens.</title>
        <authorList>
            <person name="Haridas S."/>
            <person name="Albert R."/>
            <person name="Binder M."/>
            <person name="Bloem J."/>
            <person name="Labutti K."/>
            <person name="Salamov A."/>
            <person name="Andreopoulos B."/>
            <person name="Baker S."/>
            <person name="Barry K."/>
            <person name="Bills G."/>
            <person name="Bluhm B."/>
            <person name="Cannon C."/>
            <person name="Castanera R."/>
            <person name="Culley D."/>
            <person name="Daum C."/>
            <person name="Ezra D."/>
            <person name="Gonzalez J."/>
            <person name="Henrissat B."/>
            <person name="Kuo A."/>
            <person name="Liang C."/>
            <person name="Lipzen A."/>
            <person name="Lutzoni F."/>
            <person name="Magnuson J."/>
            <person name="Mondo S."/>
            <person name="Nolan M."/>
            <person name="Ohm R."/>
            <person name="Pangilinan J."/>
            <person name="Park H.-J."/>
            <person name="Ramirez L."/>
            <person name="Alfaro M."/>
            <person name="Sun H."/>
            <person name="Tritt A."/>
            <person name="Yoshinaga Y."/>
            <person name="Zwiers L.-H."/>
            <person name="Turgeon B."/>
            <person name="Goodwin S."/>
            <person name="Spatafora J."/>
            <person name="Crous P."/>
            <person name="Grigoriev I."/>
        </authorList>
    </citation>
    <scope>NUCLEOTIDE SEQUENCE</scope>
    <source>
        <strain evidence="2">CBS 122367</strain>
    </source>
</reference>
<feature type="compositionally biased region" description="Acidic residues" evidence="1">
    <location>
        <begin position="54"/>
        <end position="66"/>
    </location>
</feature>
<organism evidence="2 3">
    <name type="scientific">Lentithecium fluviatile CBS 122367</name>
    <dbReference type="NCBI Taxonomy" id="1168545"/>
    <lineage>
        <taxon>Eukaryota</taxon>
        <taxon>Fungi</taxon>
        <taxon>Dikarya</taxon>
        <taxon>Ascomycota</taxon>
        <taxon>Pezizomycotina</taxon>
        <taxon>Dothideomycetes</taxon>
        <taxon>Pleosporomycetidae</taxon>
        <taxon>Pleosporales</taxon>
        <taxon>Massarineae</taxon>
        <taxon>Lentitheciaceae</taxon>
        <taxon>Lentithecium</taxon>
    </lineage>
</organism>
<protein>
    <submittedName>
        <fullName evidence="2">Uncharacterized protein</fullName>
    </submittedName>
</protein>
<evidence type="ECO:0000256" key="1">
    <source>
        <dbReference type="SAM" id="MobiDB-lite"/>
    </source>
</evidence>